<gene>
    <name evidence="2" type="ORF">C447_04166</name>
</gene>
<reference evidence="2 3" key="1">
    <citation type="journal article" date="2014" name="PLoS Genet.">
        <title>Phylogenetically driven sequencing of extremely halophilic archaea reveals strategies for static and dynamic osmo-response.</title>
        <authorList>
            <person name="Becker E.A."/>
            <person name="Seitzer P.M."/>
            <person name="Tritt A."/>
            <person name="Larsen D."/>
            <person name="Krusor M."/>
            <person name="Yao A.I."/>
            <person name="Wu D."/>
            <person name="Madern D."/>
            <person name="Eisen J.A."/>
            <person name="Darling A.E."/>
            <person name="Facciotti M.T."/>
        </authorList>
    </citation>
    <scope>NUCLEOTIDE SEQUENCE [LARGE SCALE GENOMIC DNA]</scope>
    <source>
        <strain evidence="2 3">100A6</strain>
    </source>
</reference>
<dbReference type="EMBL" id="AOMB01000010">
    <property type="protein sequence ID" value="EMA40685.1"/>
    <property type="molecule type" value="Genomic_DNA"/>
</dbReference>
<keyword evidence="3" id="KW-1185">Reference proteome</keyword>
<evidence type="ECO:0000313" key="3">
    <source>
        <dbReference type="Proteomes" id="UP000011566"/>
    </source>
</evidence>
<dbReference type="AlphaFoldDB" id="M0M8F1"/>
<organism evidence="2 3">
    <name type="scientific">Halococcus hamelinensis 100A6</name>
    <dbReference type="NCBI Taxonomy" id="1132509"/>
    <lineage>
        <taxon>Archaea</taxon>
        <taxon>Methanobacteriati</taxon>
        <taxon>Methanobacteriota</taxon>
        <taxon>Stenosarchaea group</taxon>
        <taxon>Halobacteria</taxon>
        <taxon>Halobacteriales</taxon>
        <taxon>Halococcaceae</taxon>
        <taxon>Halococcus</taxon>
    </lineage>
</organism>
<dbReference type="RefSeq" id="WP_007691209.1">
    <property type="nucleotide sequence ID" value="NZ_AJRK01000393.1"/>
</dbReference>
<evidence type="ECO:0000256" key="1">
    <source>
        <dbReference type="SAM" id="MobiDB-lite"/>
    </source>
</evidence>
<sequence>MGIPSAFVRRSLQVALVIVVVASVGYGGGVVQAAGPDQRPSHELGSVAAQQTDWNGVTNDSEPNDDRSTATPLTDLIPGRNEGVVGGTISGSINQTPAARETSPTPTWTSTRSTPRRASR</sequence>
<name>M0M8F1_9EURY</name>
<accession>M0M8F1</accession>
<comment type="caution">
    <text evidence="2">The sequence shown here is derived from an EMBL/GenBank/DDBJ whole genome shotgun (WGS) entry which is preliminary data.</text>
</comment>
<feature type="compositionally biased region" description="Low complexity" evidence="1">
    <location>
        <begin position="102"/>
        <end position="113"/>
    </location>
</feature>
<dbReference type="Proteomes" id="UP000011566">
    <property type="component" value="Unassembled WGS sequence"/>
</dbReference>
<feature type="region of interest" description="Disordered" evidence="1">
    <location>
        <begin position="32"/>
        <end position="120"/>
    </location>
</feature>
<feature type="compositionally biased region" description="Polar residues" evidence="1">
    <location>
        <begin position="48"/>
        <end position="61"/>
    </location>
</feature>
<protein>
    <submittedName>
        <fullName evidence="2">Uncharacterized protein</fullName>
    </submittedName>
</protein>
<proteinExistence type="predicted"/>
<evidence type="ECO:0000313" key="2">
    <source>
        <dbReference type="EMBL" id="EMA40685.1"/>
    </source>
</evidence>